<dbReference type="EMBL" id="JH793992">
    <property type="protein sequence ID" value="ELQ38926.1"/>
    <property type="molecule type" value="Genomic_DNA"/>
</dbReference>
<name>A0AA97PLB8_PYRO3</name>
<feature type="region of interest" description="Disordered" evidence="1">
    <location>
        <begin position="35"/>
        <end position="54"/>
    </location>
</feature>
<evidence type="ECO:0000256" key="2">
    <source>
        <dbReference type="SAM" id="SignalP"/>
    </source>
</evidence>
<proteinExistence type="predicted"/>
<evidence type="ECO:0008006" key="4">
    <source>
        <dbReference type="Google" id="ProtNLM"/>
    </source>
</evidence>
<evidence type="ECO:0000256" key="1">
    <source>
        <dbReference type="SAM" id="MobiDB-lite"/>
    </source>
</evidence>
<dbReference type="AlphaFoldDB" id="A0AA97PLB8"/>
<sequence length="132" mass="14704">MHAFKFVQIWALLAIGAAAIPTPINLPAALTSQLEPRAEGGASAGDANNIQPQSQEKSPFICVWCGKDKGGSSALIGHEIHNHQDDEMVAWTGRDRRLNKYETDKEGYRYFKKYPGVRLPNRTWKGKGKRPE</sequence>
<feature type="chain" id="PRO_5041726874" description="C2H2-type domain-containing protein" evidence="2">
    <location>
        <begin position="20"/>
        <end position="132"/>
    </location>
</feature>
<feature type="signal peptide" evidence="2">
    <location>
        <begin position="1"/>
        <end position="19"/>
    </location>
</feature>
<reference evidence="3" key="1">
    <citation type="journal article" date="2012" name="PLoS Genet.">
        <title>Comparative analysis of the genomes of two field isolates of the rice blast fungus Magnaporthe oryzae.</title>
        <authorList>
            <person name="Xue M."/>
            <person name="Yang J."/>
            <person name="Li Z."/>
            <person name="Hu S."/>
            <person name="Yao N."/>
            <person name="Dean R.A."/>
            <person name="Zhao W."/>
            <person name="Shen M."/>
            <person name="Zhang H."/>
            <person name="Li C."/>
            <person name="Liu L."/>
            <person name="Cao L."/>
            <person name="Xu X."/>
            <person name="Xing Y."/>
            <person name="Hsiang T."/>
            <person name="Zhang Z."/>
            <person name="Xu J.R."/>
            <person name="Peng Y.L."/>
        </authorList>
    </citation>
    <scope>NUCLEOTIDE SEQUENCE</scope>
    <source>
        <strain evidence="3">Y34</strain>
    </source>
</reference>
<accession>A0AA97PLB8</accession>
<keyword evidence="2" id="KW-0732">Signal</keyword>
<protein>
    <recommendedName>
        <fullName evidence="4">C2H2-type domain-containing protein</fullName>
    </recommendedName>
</protein>
<evidence type="ECO:0000313" key="3">
    <source>
        <dbReference type="EMBL" id="ELQ38926.1"/>
    </source>
</evidence>
<dbReference type="Proteomes" id="UP000011086">
    <property type="component" value="Unassembled WGS sequence"/>
</dbReference>
<gene>
    <name evidence="3" type="ORF">OOU_Y34scaffold00519g5</name>
</gene>
<organism evidence="3">
    <name type="scientific">Pyricularia oryzae (strain Y34)</name>
    <name type="common">Rice blast fungus</name>
    <name type="synonym">Magnaporthe oryzae</name>
    <dbReference type="NCBI Taxonomy" id="1143189"/>
    <lineage>
        <taxon>Eukaryota</taxon>
        <taxon>Fungi</taxon>
        <taxon>Dikarya</taxon>
        <taxon>Ascomycota</taxon>
        <taxon>Pezizomycotina</taxon>
        <taxon>Sordariomycetes</taxon>
        <taxon>Sordariomycetidae</taxon>
        <taxon>Magnaporthales</taxon>
        <taxon>Pyriculariaceae</taxon>
        <taxon>Pyricularia</taxon>
    </lineage>
</organism>